<gene>
    <name evidence="1" type="ORF">SAMN06295970_13212</name>
</gene>
<evidence type="ECO:0000313" key="1">
    <source>
        <dbReference type="EMBL" id="SMP79619.1"/>
    </source>
</evidence>
<protein>
    <submittedName>
        <fullName evidence="1">Uncharacterized protein</fullName>
    </submittedName>
</protein>
<dbReference type="EMBL" id="FXUL01000032">
    <property type="protein sequence ID" value="SMP79619.1"/>
    <property type="molecule type" value="Genomic_DNA"/>
</dbReference>
<dbReference type="Proteomes" id="UP001158049">
    <property type="component" value="Unassembled WGS sequence"/>
</dbReference>
<sequence>MVGSKLMWHHVEDVELKQDVFLESLFNEPAKLAWIFANDSEVKKPMLAYCHSRLQRTVPVMIASFLDGQEQEIENATHPILKEGAILQPYTNETFSLILEMIRGAVSKSNL</sequence>
<evidence type="ECO:0000313" key="2">
    <source>
        <dbReference type="Proteomes" id="UP001158049"/>
    </source>
</evidence>
<organism evidence="1 2">
    <name type="scientific">Noviherbaspirillum suwonense</name>
    <dbReference type="NCBI Taxonomy" id="1224511"/>
    <lineage>
        <taxon>Bacteria</taxon>
        <taxon>Pseudomonadati</taxon>
        <taxon>Pseudomonadota</taxon>
        <taxon>Betaproteobacteria</taxon>
        <taxon>Burkholderiales</taxon>
        <taxon>Oxalobacteraceae</taxon>
        <taxon>Noviherbaspirillum</taxon>
    </lineage>
</organism>
<name>A0ABY1QSN0_9BURK</name>
<comment type="caution">
    <text evidence="1">The sequence shown here is derived from an EMBL/GenBank/DDBJ whole genome shotgun (WGS) entry which is preliminary data.</text>
</comment>
<accession>A0ABY1QSN0</accession>
<keyword evidence="2" id="KW-1185">Reference proteome</keyword>
<reference evidence="1 2" key="1">
    <citation type="submission" date="2017-05" db="EMBL/GenBank/DDBJ databases">
        <authorList>
            <person name="Varghese N."/>
            <person name="Submissions S."/>
        </authorList>
    </citation>
    <scope>NUCLEOTIDE SEQUENCE [LARGE SCALE GENOMIC DNA]</scope>
    <source>
        <strain evidence="1 2">DSM 26001</strain>
    </source>
</reference>
<proteinExistence type="predicted"/>